<evidence type="ECO:0000256" key="10">
    <source>
        <dbReference type="ARBA" id="ARBA00022989"/>
    </source>
</evidence>
<keyword evidence="11 16" id="KW-0472">Membrane</keyword>
<dbReference type="GO" id="GO:0016020">
    <property type="term" value="C:membrane"/>
    <property type="evidence" value="ECO:0007669"/>
    <property type="project" value="UniProtKB-SubCell"/>
</dbReference>
<dbReference type="InterPro" id="IPR025287">
    <property type="entry name" value="WAK_GUB"/>
</dbReference>
<evidence type="ECO:0000256" key="16">
    <source>
        <dbReference type="SAM" id="Phobius"/>
    </source>
</evidence>
<dbReference type="PROSITE" id="PS00108">
    <property type="entry name" value="PROTEIN_KINASE_ST"/>
    <property type="match status" value="1"/>
</dbReference>
<keyword evidence="12" id="KW-1015">Disulfide bond</keyword>
<name>A0ABD3LT16_EUCGL</name>
<dbReference type="Proteomes" id="UP001634007">
    <property type="component" value="Unassembled WGS sequence"/>
</dbReference>
<keyword evidence="10 16" id="KW-1133">Transmembrane helix</keyword>
<dbReference type="Gene3D" id="3.30.200.20">
    <property type="entry name" value="Phosphorylase Kinase, domain 1"/>
    <property type="match status" value="1"/>
</dbReference>
<gene>
    <name evidence="19" type="ORF">ACJRO7_002063</name>
</gene>
<evidence type="ECO:0000256" key="7">
    <source>
        <dbReference type="ARBA" id="ARBA00022741"/>
    </source>
</evidence>
<evidence type="ECO:0000256" key="13">
    <source>
        <dbReference type="ARBA" id="ARBA00023180"/>
    </source>
</evidence>
<keyword evidence="4" id="KW-0808">Transferase</keyword>
<evidence type="ECO:0000313" key="20">
    <source>
        <dbReference type="Proteomes" id="UP001634007"/>
    </source>
</evidence>
<evidence type="ECO:0000256" key="12">
    <source>
        <dbReference type="ARBA" id="ARBA00023157"/>
    </source>
</evidence>
<reference evidence="19 20" key="1">
    <citation type="submission" date="2024-11" db="EMBL/GenBank/DDBJ databases">
        <title>Chromosome-level genome assembly of Eucalyptus globulus Labill. provides insights into its genome evolution.</title>
        <authorList>
            <person name="Li X."/>
        </authorList>
    </citation>
    <scope>NUCLEOTIDE SEQUENCE [LARGE SCALE GENOMIC DNA]</scope>
    <source>
        <strain evidence="19">CL2024</strain>
        <tissue evidence="19">Fresh tender leaves</tissue>
    </source>
</reference>
<dbReference type="PANTHER" id="PTHR27005:SF526">
    <property type="entry name" value="WALL ASSOCIATED KINASE-LIKE PROTEIN"/>
    <property type="match status" value="1"/>
</dbReference>
<dbReference type="CDD" id="cd00054">
    <property type="entry name" value="EGF_CA"/>
    <property type="match status" value="1"/>
</dbReference>
<keyword evidence="3" id="KW-0597">Phosphoprotein</keyword>
<dbReference type="InterPro" id="IPR011009">
    <property type="entry name" value="Kinase-like_dom_sf"/>
</dbReference>
<dbReference type="Pfam" id="PF13947">
    <property type="entry name" value="GUB_WAK_bind"/>
    <property type="match status" value="1"/>
</dbReference>
<dbReference type="FunFam" id="3.30.200.20:FF:000043">
    <property type="entry name" value="Wall-associated receptor kinase 2"/>
    <property type="match status" value="1"/>
</dbReference>
<keyword evidence="20" id="KW-1185">Reference proteome</keyword>
<keyword evidence="9" id="KW-0067">ATP-binding</keyword>
<keyword evidence="5 16" id="KW-0812">Transmembrane</keyword>
<dbReference type="Gene3D" id="1.10.510.10">
    <property type="entry name" value="Transferase(Phosphotransferase) domain 1"/>
    <property type="match status" value="1"/>
</dbReference>
<dbReference type="SUPFAM" id="SSF56112">
    <property type="entry name" value="Protein kinase-like (PK-like)"/>
    <property type="match status" value="1"/>
</dbReference>
<evidence type="ECO:0000256" key="15">
    <source>
        <dbReference type="ARBA" id="ARBA00047951"/>
    </source>
</evidence>
<evidence type="ECO:0000256" key="17">
    <source>
        <dbReference type="SAM" id="SignalP"/>
    </source>
</evidence>
<evidence type="ECO:0000256" key="5">
    <source>
        <dbReference type="ARBA" id="ARBA00022692"/>
    </source>
</evidence>
<comment type="subcellular location">
    <subcellularLocation>
        <location evidence="1">Membrane</location>
        <topology evidence="1">Single-pass type I membrane protein</topology>
    </subcellularLocation>
</comment>
<dbReference type="Pfam" id="PF07714">
    <property type="entry name" value="PK_Tyr_Ser-Thr"/>
    <property type="match status" value="1"/>
</dbReference>
<evidence type="ECO:0000313" key="19">
    <source>
        <dbReference type="EMBL" id="KAL3754915.1"/>
    </source>
</evidence>
<organism evidence="19 20">
    <name type="scientific">Eucalyptus globulus</name>
    <name type="common">Tasmanian blue gum</name>
    <dbReference type="NCBI Taxonomy" id="34317"/>
    <lineage>
        <taxon>Eukaryota</taxon>
        <taxon>Viridiplantae</taxon>
        <taxon>Streptophyta</taxon>
        <taxon>Embryophyta</taxon>
        <taxon>Tracheophyta</taxon>
        <taxon>Spermatophyta</taxon>
        <taxon>Magnoliopsida</taxon>
        <taxon>eudicotyledons</taxon>
        <taxon>Gunneridae</taxon>
        <taxon>Pentapetalae</taxon>
        <taxon>rosids</taxon>
        <taxon>malvids</taxon>
        <taxon>Myrtales</taxon>
        <taxon>Myrtaceae</taxon>
        <taxon>Myrtoideae</taxon>
        <taxon>Eucalypteae</taxon>
        <taxon>Eucalyptus</taxon>
    </lineage>
</organism>
<evidence type="ECO:0000256" key="3">
    <source>
        <dbReference type="ARBA" id="ARBA00022553"/>
    </source>
</evidence>
<feature type="transmembrane region" description="Helical" evidence="16">
    <location>
        <begin position="326"/>
        <end position="348"/>
    </location>
</feature>
<dbReference type="SMART" id="SM00220">
    <property type="entry name" value="S_TKc"/>
    <property type="match status" value="1"/>
</dbReference>
<dbReference type="Gene3D" id="2.10.25.10">
    <property type="entry name" value="Laminin"/>
    <property type="match status" value="1"/>
</dbReference>
<evidence type="ECO:0000256" key="8">
    <source>
        <dbReference type="ARBA" id="ARBA00022777"/>
    </source>
</evidence>
<protein>
    <recommendedName>
        <fullName evidence="18">Protein kinase domain-containing protein</fullName>
    </recommendedName>
</protein>
<sequence>MNREKMILAKLKPVSETAFVILMLVLAADAESPSQSLALPGCLDTCGDLTDIPYPFGIGPGCFLAPGYEIDCQRTHNIFTPVLKHFSVVVLNISLPRSPSVPGLIKVLQPIFYSHPNCTTNQQSDPTSFLRDGDGAFYYSPSENYFVSGGCHSMAFMVSTGAVLGCYSSCKSNSPSCFNGTFCCDTSIPHGIMSYSVEFKNLDCKAIATGDDECSYGFLVDRSWWYSTDSSSLRPLTVPVVLEWGAPRYEPNPSWTRNRQDSSGTCDEFSRSIGHYQCYCSEGYSGNFYLPHGCQDIDECKDPNPNCWGICVNRPGSYNCIDIKTFTLIVGGTAIGAMVLLLPSSWLYNKRRRTAKLKQIFFKRNGGPLLQQCLSSIENIHAEKGKLFASTELDTATDHFNENRILGQGGQGTVYKGMLTDGMIIAVKKLKFVDTGQVEEFVNEIVILSQINHRNVVKLLGFCLESEMPLLVYEFIPNGTLYQYLHGPAKEFPVSWEVRLRIANEVAGALSYLHFDVAKPVYHRDIKSSNILLDEKYRAKVADFGASRAITIDQTHLTTMVRGTFGYLDPEYYQTSQFTNKSDVYSFGVVLVELLTGEKPISQLRVEEGRNLASYFVISMEENRLFNVLDKEVLNHGEKEEIIVVSNLAKRCLNPNGRYRPTMKEVVMELERVQSLRNSTIVRQNEEEIDRVRTGSIHALGAIPMLMQSGAEVELTSMEEDQSPLSPR</sequence>
<comment type="catalytic activity">
    <reaction evidence="14">
        <text>L-seryl-[protein] + ATP = O-phospho-L-seryl-[protein] + ADP + H(+)</text>
        <dbReference type="Rhea" id="RHEA:17989"/>
        <dbReference type="Rhea" id="RHEA-COMP:9863"/>
        <dbReference type="Rhea" id="RHEA-COMP:11604"/>
        <dbReference type="ChEBI" id="CHEBI:15378"/>
        <dbReference type="ChEBI" id="CHEBI:29999"/>
        <dbReference type="ChEBI" id="CHEBI:30616"/>
        <dbReference type="ChEBI" id="CHEBI:83421"/>
        <dbReference type="ChEBI" id="CHEBI:456216"/>
    </reaction>
</comment>
<comment type="caution">
    <text evidence="19">The sequence shown here is derived from an EMBL/GenBank/DDBJ whole genome shotgun (WGS) entry which is preliminary data.</text>
</comment>
<dbReference type="PROSITE" id="PS01187">
    <property type="entry name" value="EGF_CA"/>
    <property type="match status" value="1"/>
</dbReference>
<dbReference type="InterPro" id="IPR008271">
    <property type="entry name" value="Ser/Thr_kinase_AS"/>
</dbReference>
<proteinExistence type="predicted"/>
<keyword evidence="8" id="KW-0418">Kinase</keyword>
<keyword evidence="2" id="KW-0723">Serine/threonine-protein kinase</keyword>
<dbReference type="PROSITE" id="PS50011">
    <property type="entry name" value="PROTEIN_KINASE_DOM"/>
    <property type="match status" value="1"/>
</dbReference>
<dbReference type="AlphaFoldDB" id="A0ABD3LT16"/>
<dbReference type="GO" id="GO:0005524">
    <property type="term" value="F:ATP binding"/>
    <property type="evidence" value="ECO:0007669"/>
    <property type="project" value="UniProtKB-KW"/>
</dbReference>
<dbReference type="GO" id="GO:0004674">
    <property type="term" value="F:protein serine/threonine kinase activity"/>
    <property type="evidence" value="ECO:0007669"/>
    <property type="project" value="UniProtKB-KW"/>
</dbReference>
<dbReference type="FunFam" id="1.10.510.10:FF:000084">
    <property type="entry name" value="Wall-associated receptor kinase 2"/>
    <property type="match status" value="1"/>
</dbReference>
<evidence type="ECO:0000256" key="9">
    <source>
        <dbReference type="ARBA" id="ARBA00022840"/>
    </source>
</evidence>
<dbReference type="SUPFAM" id="SSF57196">
    <property type="entry name" value="EGF/Laminin"/>
    <property type="match status" value="1"/>
</dbReference>
<keyword evidence="7" id="KW-0547">Nucleotide-binding</keyword>
<comment type="catalytic activity">
    <reaction evidence="15">
        <text>L-threonyl-[protein] + ATP = O-phospho-L-threonyl-[protein] + ADP + H(+)</text>
        <dbReference type="Rhea" id="RHEA:46608"/>
        <dbReference type="Rhea" id="RHEA-COMP:11060"/>
        <dbReference type="Rhea" id="RHEA-COMP:11605"/>
        <dbReference type="ChEBI" id="CHEBI:15378"/>
        <dbReference type="ChEBI" id="CHEBI:30013"/>
        <dbReference type="ChEBI" id="CHEBI:30616"/>
        <dbReference type="ChEBI" id="CHEBI:61977"/>
        <dbReference type="ChEBI" id="CHEBI:456216"/>
    </reaction>
</comment>
<evidence type="ECO:0000256" key="2">
    <source>
        <dbReference type="ARBA" id="ARBA00022527"/>
    </source>
</evidence>
<feature type="chain" id="PRO_5044856970" description="Protein kinase domain-containing protein" evidence="17">
    <location>
        <begin position="31"/>
        <end position="728"/>
    </location>
</feature>
<feature type="signal peptide" evidence="17">
    <location>
        <begin position="1"/>
        <end position="30"/>
    </location>
</feature>
<evidence type="ECO:0000256" key="4">
    <source>
        <dbReference type="ARBA" id="ARBA00022679"/>
    </source>
</evidence>
<evidence type="ECO:0000259" key="18">
    <source>
        <dbReference type="PROSITE" id="PS50011"/>
    </source>
</evidence>
<dbReference type="CDD" id="cd14066">
    <property type="entry name" value="STKc_IRAK"/>
    <property type="match status" value="1"/>
</dbReference>
<accession>A0ABD3LT16</accession>
<dbReference type="PANTHER" id="PTHR27005">
    <property type="entry name" value="WALL-ASSOCIATED RECEPTOR KINASE-LIKE 21"/>
    <property type="match status" value="1"/>
</dbReference>
<evidence type="ECO:0000256" key="6">
    <source>
        <dbReference type="ARBA" id="ARBA00022729"/>
    </source>
</evidence>
<keyword evidence="6 17" id="KW-0732">Signal</keyword>
<dbReference type="InterPro" id="IPR000719">
    <property type="entry name" value="Prot_kinase_dom"/>
</dbReference>
<evidence type="ECO:0000256" key="14">
    <source>
        <dbReference type="ARBA" id="ARBA00047558"/>
    </source>
</evidence>
<evidence type="ECO:0000256" key="11">
    <source>
        <dbReference type="ARBA" id="ARBA00023136"/>
    </source>
</evidence>
<dbReference type="InterPro" id="IPR018097">
    <property type="entry name" value="EGF_Ca-bd_CS"/>
</dbReference>
<dbReference type="InterPro" id="IPR001245">
    <property type="entry name" value="Ser-Thr/Tyr_kinase_cat_dom"/>
</dbReference>
<evidence type="ECO:0000256" key="1">
    <source>
        <dbReference type="ARBA" id="ARBA00004479"/>
    </source>
</evidence>
<keyword evidence="13" id="KW-0325">Glycoprotein</keyword>
<dbReference type="EMBL" id="JBJKBG010000001">
    <property type="protein sequence ID" value="KAL3754915.1"/>
    <property type="molecule type" value="Genomic_DNA"/>
</dbReference>
<feature type="domain" description="Protein kinase" evidence="18">
    <location>
        <begin position="400"/>
        <end position="673"/>
    </location>
</feature>
<dbReference type="InterPro" id="IPR045274">
    <property type="entry name" value="WAK-like"/>
</dbReference>